<dbReference type="Proteomes" id="UP000278807">
    <property type="component" value="Unassembled WGS sequence"/>
</dbReference>
<evidence type="ECO:0000313" key="2">
    <source>
        <dbReference type="Proteomes" id="UP000278807"/>
    </source>
</evidence>
<dbReference type="WBParaSite" id="HNAJ_0001249101-mRNA-1">
    <property type="protein sequence ID" value="HNAJ_0001249101-mRNA-1"/>
    <property type="gene ID" value="HNAJ_0001249101"/>
</dbReference>
<dbReference type="EMBL" id="UZAE01014352">
    <property type="protein sequence ID" value="VDO13224.1"/>
    <property type="molecule type" value="Genomic_DNA"/>
</dbReference>
<proteinExistence type="predicted"/>
<accession>A0A0R3TXA3</accession>
<organism evidence="3">
    <name type="scientific">Rodentolepis nana</name>
    <name type="common">Dwarf tapeworm</name>
    <name type="synonym">Hymenolepis nana</name>
    <dbReference type="NCBI Taxonomy" id="102285"/>
    <lineage>
        <taxon>Eukaryota</taxon>
        <taxon>Metazoa</taxon>
        <taxon>Spiralia</taxon>
        <taxon>Lophotrochozoa</taxon>
        <taxon>Platyhelminthes</taxon>
        <taxon>Cestoda</taxon>
        <taxon>Eucestoda</taxon>
        <taxon>Cyclophyllidea</taxon>
        <taxon>Hymenolepididae</taxon>
        <taxon>Rodentolepis</taxon>
    </lineage>
</organism>
<keyword evidence="2" id="KW-1185">Reference proteome</keyword>
<reference evidence="1 2" key="2">
    <citation type="submission" date="2018-11" db="EMBL/GenBank/DDBJ databases">
        <authorList>
            <consortium name="Pathogen Informatics"/>
        </authorList>
    </citation>
    <scope>NUCLEOTIDE SEQUENCE [LARGE SCALE GENOMIC DNA]</scope>
</reference>
<reference evidence="3" key="1">
    <citation type="submission" date="2017-02" db="UniProtKB">
        <authorList>
            <consortium name="WormBaseParasite"/>
        </authorList>
    </citation>
    <scope>IDENTIFICATION</scope>
</reference>
<protein>
    <submittedName>
        <fullName evidence="1 3">Uncharacterized protein</fullName>
    </submittedName>
</protein>
<sequence length="89" mass="9354">MGVISHQLPACPRGDEVVKKISALSVISLENSVGANPPTIMSPTLGICAAPVAHLDVGIGGSFLHLNFEIVKKTSVTYYFVSCDLQVEA</sequence>
<evidence type="ECO:0000313" key="1">
    <source>
        <dbReference type="EMBL" id="VDO13224.1"/>
    </source>
</evidence>
<dbReference type="AlphaFoldDB" id="A0A0R3TXA3"/>
<gene>
    <name evidence="1" type="ORF">HNAJ_LOCUS12476</name>
</gene>
<name>A0A0R3TXA3_RODNA</name>
<evidence type="ECO:0000313" key="3">
    <source>
        <dbReference type="WBParaSite" id="HNAJ_0001249101-mRNA-1"/>
    </source>
</evidence>